<name>A0AA39Z7R6_9PEZI</name>
<evidence type="ECO:0000313" key="5">
    <source>
        <dbReference type="Proteomes" id="UP001174997"/>
    </source>
</evidence>
<protein>
    <recommendedName>
        <fullName evidence="3">Zn(2)-C6 fungal-type domain-containing protein</fullName>
    </recommendedName>
</protein>
<dbReference type="SUPFAM" id="SSF57701">
    <property type="entry name" value="Zn2/Cys6 DNA-binding domain"/>
    <property type="match status" value="1"/>
</dbReference>
<dbReference type="GO" id="GO:0008270">
    <property type="term" value="F:zinc ion binding"/>
    <property type="evidence" value="ECO:0007669"/>
    <property type="project" value="InterPro"/>
</dbReference>
<feature type="compositionally biased region" description="Basic and acidic residues" evidence="2">
    <location>
        <begin position="112"/>
        <end position="132"/>
    </location>
</feature>
<dbReference type="PROSITE" id="PS50048">
    <property type="entry name" value="ZN2_CY6_FUNGAL_2"/>
    <property type="match status" value="1"/>
</dbReference>
<proteinExistence type="predicted"/>
<accession>A0AA39Z7R6</accession>
<feature type="region of interest" description="Disordered" evidence="2">
    <location>
        <begin position="248"/>
        <end position="430"/>
    </location>
</feature>
<evidence type="ECO:0000313" key="4">
    <source>
        <dbReference type="EMBL" id="KAK0665812.1"/>
    </source>
</evidence>
<keyword evidence="5" id="KW-1185">Reference proteome</keyword>
<dbReference type="PROSITE" id="PS00463">
    <property type="entry name" value="ZN2_CY6_FUNGAL_1"/>
    <property type="match status" value="1"/>
</dbReference>
<dbReference type="AlphaFoldDB" id="A0AA39Z7R6"/>
<reference evidence="4" key="1">
    <citation type="submission" date="2023-06" db="EMBL/GenBank/DDBJ databases">
        <title>Genome-scale phylogeny and comparative genomics of the fungal order Sordariales.</title>
        <authorList>
            <consortium name="Lawrence Berkeley National Laboratory"/>
            <person name="Hensen N."/>
            <person name="Bonometti L."/>
            <person name="Westerberg I."/>
            <person name="Brannstrom I.O."/>
            <person name="Guillou S."/>
            <person name="Cros-Aarteil S."/>
            <person name="Calhoun S."/>
            <person name="Haridas S."/>
            <person name="Kuo A."/>
            <person name="Mondo S."/>
            <person name="Pangilinan J."/>
            <person name="Riley R."/>
            <person name="Labutti K."/>
            <person name="Andreopoulos B."/>
            <person name="Lipzen A."/>
            <person name="Chen C."/>
            <person name="Yanf M."/>
            <person name="Daum C."/>
            <person name="Ng V."/>
            <person name="Clum A."/>
            <person name="Steindorff A."/>
            <person name="Ohm R."/>
            <person name="Martin F."/>
            <person name="Silar P."/>
            <person name="Natvig D."/>
            <person name="Lalanne C."/>
            <person name="Gautier V."/>
            <person name="Ament-Velasquez S.L."/>
            <person name="Kruys A."/>
            <person name="Hutchinson M.I."/>
            <person name="Powell A.J."/>
            <person name="Barry K."/>
            <person name="Miller A.N."/>
            <person name="Grigoriev I.V."/>
            <person name="Debuchy R."/>
            <person name="Gladieux P."/>
            <person name="Thoren M.H."/>
            <person name="Johannesson H."/>
        </authorList>
    </citation>
    <scope>NUCLEOTIDE SEQUENCE</scope>
    <source>
        <strain evidence="4">CBS 307.81</strain>
    </source>
</reference>
<feature type="compositionally biased region" description="Pro residues" evidence="2">
    <location>
        <begin position="265"/>
        <end position="285"/>
    </location>
</feature>
<dbReference type="Pfam" id="PF00172">
    <property type="entry name" value="Zn_clus"/>
    <property type="match status" value="1"/>
</dbReference>
<dbReference type="SMART" id="SM00066">
    <property type="entry name" value="GAL4"/>
    <property type="match status" value="1"/>
</dbReference>
<feature type="compositionally biased region" description="Polar residues" evidence="2">
    <location>
        <begin position="385"/>
        <end position="397"/>
    </location>
</feature>
<keyword evidence="1" id="KW-0539">Nucleus</keyword>
<feature type="region of interest" description="Disordered" evidence="2">
    <location>
        <begin position="1"/>
        <end position="186"/>
    </location>
</feature>
<feature type="compositionally biased region" description="Pro residues" evidence="2">
    <location>
        <begin position="360"/>
        <end position="381"/>
    </location>
</feature>
<sequence length="430" mass="47417">MADNHRRTYPPPREGPESSHYPPPPEDEEERRRLPPVGASGMSLPSISSYPPPPASYPPSDPRYQDRGYSADPRYPQDSRSWPAEPQTPGGYPPPPSDSRYPPLPSVSAPPRRYEDRPPYDDRRPYDDHRPYNDPYYGPPPHASRPPGYPPPGSDPYYRYPPGPPYPYGAPQQAPPQQQAAPRQRTSIACRYCRKRKIRCSGYQNTQNGKCTNCDKLRIDCVFQPVSSNSSAAFVPVQALPGGVPPGTPLYGAWGQPLGPTGSQGPPPQRPYPQHPPSDYPPPLNSPTAAYPPYDDREGSRRRTRPPEDDPSLRPGPPNYPPDDDPRRRSPASNHSNGTPPTGYHQYQHSVYDQDRTPTPQKPSPSGPSAPPMHTQPPPPLMAHSPSQAPSGPSANPMSLGHLISTDERERAGPNSGIDRDMLGRLGRRS</sequence>
<dbReference type="EMBL" id="JAULSY010000101">
    <property type="protein sequence ID" value="KAK0665812.1"/>
    <property type="molecule type" value="Genomic_DNA"/>
</dbReference>
<dbReference type="Proteomes" id="UP001174997">
    <property type="component" value="Unassembled WGS sequence"/>
</dbReference>
<evidence type="ECO:0000259" key="3">
    <source>
        <dbReference type="PROSITE" id="PS50048"/>
    </source>
</evidence>
<feature type="compositionally biased region" description="Pro residues" evidence="2">
    <location>
        <begin position="50"/>
        <end position="61"/>
    </location>
</feature>
<organism evidence="4 5">
    <name type="scientific">Cercophora samala</name>
    <dbReference type="NCBI Taxonomy" id="330535"/>
    <lineage>
        <taxon>Eukaryota</taxon>
        <taxon>Fungi</taxon>
        <taxon>Dikarya</taxon>
        <taxon>Ascomycota</taxon>
        <taxon>Pezizomycotina</taxon>
        <taxon>Sordariomycetes</taxon>
        <taxon>Sordariomycetidae</taxon>
        <taxon>Sordariales</taxon>
        <taxon>Lasiosphaeriaceae</taxon>
        <taxon>Cercophora</taxon>
    </lineage>
</organism>
<feature type="compositionally biased region" description="Polar residues" evidence="2">
    <location>
        <begin position="332"/>
        <end position="351"/>
    </location>
</feature>
<feature type="compositionally biased region" description="Basic and acidic residues" evidence="2">
    <location>
        <begin position="405"/>
        <end position="423"/>
    </location>
</feature>
<dbReference type="CDD" id="cd00067">
    <property type="entry name" value="GAL4"/>
    <property type="match status" value="1"/>
</dbReference>
<dbReference type="InterPro" id="IPR001138">
    <property type="entry name" value="Zn2Cys6_DnaBD"/>
</dbReference>
<evidence type="ECO:0000256" key="2">
    <source>
        <dbReference type="SAM" id="MobiDB-lite"/>
    </source>
</evidence>
<comment type="caution">
    <text evidence="4">The sequence shown here is derived from an EMBL/GenBank/DDBJ whole genome shotgun (WGS) entry which is preliminary data.</text>
</comment>
<evidence type="ECO:0000256" key="1">
    <source>
        <dbReference type="ARBA" id="ARBA00023242"/>
    </source>
</evidence>
<feature type="compositionally biased region" description="Basic and acidic residues" evidence="2">
    <location>
        <begin position="294"/>
        <end position="312"/>
    </location>
</feature>
<feature type="compositionally biased region" description="Pro residues" evidence="2">
    <location>
        <begin position="137"/>
        <end position="168"/>
    </location>
</feature>
<gene>
    <name evidence="4" type="ORF">QBC41DRAFT_8977</name>
</gene>
<dbReference type="InterPro" id="IPR036864">
    <property type="entry name" value="Zn2-C6_fun-type_DNA-bd_sf"/>
</dbReference>
<dbReference type="GO" id="GO:0000981">
    <property type="term" value="F:DNA-binding transcription factor activity, RNA polymerase II-specific"/>
    <property type="evidence" value="ECO:0007669"/>
    <property type="project" value="InterPro"/>
</dbReference>
<feature type="domain" description="Zn(2)-C6 fungal-type" evidence="3">
    <location>
        <begin position="189"/>
        <end position="223"/>
    </location>
</feature>
<dbReference type="Gene3D" id="4.10.240.10">
    <property type="entry name" value="Zn(2)-C6 fungal-type DNA-binding domain"/>
    <property type="match status" value="1"/>
</dbReference>
<feature type="compositionally biased region" description="Pro residues" evidence="2">
    <location>
        <begin position="91"/>
        <end position="105"/>
    </location>
</feature>
<feature type="compositionally biased region" description="Low complexity" evidence="2">
    <location>
        <begin position="169"/>
        <end position="182"/>
    </location>
</feature>